<organism evidence="2 3">
    <name type="scientific">Exilibacterium tricleocarpae</name>
    <dbReference type="NCBI Taxonomy" id="2591008"/>
    <lineage>
        <taxon>Bacteria</taxon>
        <taxon>Pseudomonadati</taxon>
        <taxon>Pseudomonadota</taxon>
        <taxon>Gammaproteobacteria</taxon>
        <taxon>Cellvibrionales</taxon>
        <taxon>Cellvibrionaceae</taxon>
        <taxon>Exilibacterium</taxon>
    </lineage>
</organism>
<dbReference type="AlphaFoldDB" id="A0A545SLV8"/>
<comment type="caution">
    <text evidence="2">The sequence shown here is derived from an EMBL/GenBank/DDBJ whole genome shotgun (WGS) entry which is preliminary data.</text>
</comment>
<dbReference type="EMBL" id="VHSG01000050">
    <property type="protein sequence ID" value="TQV65826.1"/>
    <property type="molecule type" value="Genomic_DNA"/>
</dbReference>
<keyword evidence="3" id="KW-1185">Reference proteome</keyword>
<dbReference type="Pfam" id="PF18648">
    <property type="entry name" value="ADPRTs_Tse2"/>
    <property type="match status" value="1"/>
</dbReference>
<proteinExistence type="predicted"/>
<evidence type="ECO:0000259" key="1">
    <source>
        <dbReference type="Pfam" id="PF18648"/>
    </source>
</evidence>
<dbReference type="InterPro" id="IPR041018">
    <property type="entry name" value="ADPRTs_Tse2"/>
</dbReference>
<sequence length="139" mass="15815">MVNLDDLYIYDVNEFATNLYRMGNSTWPAFTEERAKSDVVIQKVNGVDVVVANGNGFSAFNYLTPIMKRPKKKIWKIKKGATIPDGLKLVKDLRPGHEGHYMIAPEKNMPLKKYLGLLEELGMDRTRVQMLTQAELQNA</sequence>
<evidence type="ECO:0000313" key="2">
    <source>
        <dbReference type="EMBL" id="TQV65826.1"/>
    </source>
</evidence>
<gene>
    <name evidence="2" type="ORF">FKG94_28050</name>
</gene>
<evidence type="ECO:0000313" key="3">
    <source>
        <dbReference type="Proteomes" id="UP000319732"/>
    </source>
</evidence>
<dbReference type="Proteomes" id="UP000319732">
    <property type="component" value="Unassembled WGS sequence"/>
</dbReference>
<feature type="domain" description="Tse2 ADP-ribosyltransferase toxin" evidence="1">
    <location>
        <begin position="44"/>
        <end position="129"/>
    </location>
</feature>
<accession>A0A545SLV8</accession>
<protein>
    <recommendedName>
        <fullName evidence="1">Tse2 ADP-ribosyltransferase toxin domain-containing protein</fullName>
    </recommendedName>
</protein>
<reference evidence="2 3" key="1">
    <citation type="submission" date="2019-06" db="EMBL/GenBank/DDBJ databases">
        <title>Whole genome sequence for Cellvibrionaceae sp. R142.</title>
        <authorList>
            <person name="Wang G."/>
        </authorList>
    </citation>
    <scope>NUCLEOTIDE SEQUENCE [LARGE SCALE GENOMIC DNA]</scope>
    <source>
        <strain evidence="2 3">R142</strain>
    </source>
</reference>
<dbReference type="OrthoDB" id="6196254at2"/>
<name>A0A545SLV8_9GAMM</name>